<dbReference type="Gene3D" id="2.60.40.10">
    <property type="entry name" value="Immunoglobulins"/>
    <property type="match status" value="2"/>
</dbReference>
<dbReference type="RefSeq" id="WP_092451415.1">
    <property type="nucleotide sequence ID" value="NZ_FOJI01000003.1"/>
</dbReference>
<dbReference type="GO" id="GO:0004565">
    <property type="term" value="F:beta-galactosidase activity"/>
    <property type="evidence" value="ECO:0007669"/>
    <property type="project" value="UniProtKB-EC"/>
</dbReference>
<dbReference type="SMART" id="SM01038">
    <property type="entry name" value="Bgal_small_N"/>
    <property type="match status" value="1"/>
</dbReference>
<dbReference type="GO" id="GO:0030246">
    <property type="term" value="F:carbohydrate binding"/>
    <property type="evidence" value="ECO:0007669"/>
    <property type="project" value="InterPro"/>
</dbReference>
<proteinExistence type="inferred from homology"/>
<keyword evidence="5" id="KW-0326">Glycosidase</keyword>
<dbReference type="EC" id="3.2.1.23" evidence="3"/>
<dbReference type="Pfam" id="PF02929">
    <property type="entry name" value="Bgal_small_N"/>
    <property type="match status" value="1"/>
</dbReference>
<evidence type="ECO:0000256" key="2">
    <source>
        <dbReference type="ARBA" id="ARBA00007401"/>
    </source>
</evidence>
<dbReference type="InterPro" id="IPR011013">
    <property type="entry name" value="Gal_mutarotase_sf_dom"/>
</dbReference>
<evidence type="ECO:0000256" key="5">
    <source>
        <dbReference type="ARBA" id="ARBA00023295"/>
    </source>
</evidence>
<dbReference type="InterPro" id="IPR032312">
    <property type="entry name" value="LacZ_4"/>
</dbReference>
<evidence type="ECO:0000256" key="3">
    <source>
        <dbReference type="ARBA" id="ARBA00012756"/>
    </source>
</evidence>
<dbReference type="SUPFAM" id="SSF74650">
    <property type="entry name" value="Galactose mutarotase-like"/>
    <property type="match status" value="1"/>
</dbReference>
<dbReference type="GO" id="GO:0009341">
    <property type="term" value="C:beta-galactosidase complex"/>
    <property type="evidence" value="ECO:0007669"/>
    <property type="project" value="InterPro"/>
</dbReference>
<keyword evidence="9" id="KW-1185">Reference proteome</keyword>
<dbReference type="AlphaFoldDB" id="A0A1I0NN26"/>
<evidence type="ECO:0000256" key="4">
    <source>
        <dbReference type="ARBA" id="ARBA00022801"/>
    </source>
</evidence>
<keyword evidence="4" id="KW-0378">Hydrolase</keyword>
<evidence type="ECO:0000259" key="7">
    <source>
        <dbReference type="SMART" id="SM01038"/>
    </source>
</evidence>
<sequence length="1008" mass="115485">MNVEKYYENPSVLHIGTEKNRCFYVPQNLDGKQTVRCLTNKDWKFSYNECIEYVDDDFYKVGYEADKFDEIYVPSGWQMLGYDKVQYSNVKYPFPFDPPFVPDDNPCGAYITDFEIDETEIDKRKYLYFEGVDSCFYVWINGELAGYSQVSHSPSEFDITQYVVSGSNRLAVLVLKWCDGSYLEDQDKFRVSGIFRDVWLVVRPGEGHIWDYTVTTPIEYDADDKVKSAMVNIRCNDIKGEVDKIGIELTDALGNVLSSITSGIVDEISIKIDNPNLWNAEQPYLYNLKIKTANEIISEQVGIRDISVKNGIIYINRKQIKFKGVNRHDSSPYTGATVTKQDVLIDLKLMKEGNVNAIRTSHYPNAPWFPQLCNEYGFYVIAEADLEAHGTSTIYKGSQEQTFGLLAQNPDFNDAFIDRSVLNVIRDHNHCCIVMWSLGNEAGHGKNIEDAGIWVQDYDSTRLVHYEGVRWQTGGHINDASMLDVESQMYASTEWIDEYFNSNDINVNDSKKPLIQCEFIHAMGNGPGDIEDYMQQLYKYDGFCGAFVWEWVDQAVYGGNTPDGKEKFLYGGDSNEFPHDSNFCVDGLLFPDRRPHIGYYEWKNAIRPVRAEVVDINKGIIRLSNKMDFCNTNEYLYIQYEIKCFGKTVRSGVIKDTFIKAHESIDITIDVNNATGDGCYLKLTYLKKESDRLVEKDFELGFDQLKLFDDIASSNAGKVFGLTGNAIDQKAEVVEMQKSFIIKTGHMTVEFGKKTGTPLSIMKTGEKYIEAPVKLNIYRAPIDNDAIINVEWEKAGYNRITSKVYSCCVETDGDSATVVCDMSVSAIFVQPFLRIKSEWIFGSDDSIVVKMHVVKNTDFPYLPRFGLEFRLPKSEGKTAQYYGYGPYENYIDKHLASYVDLFSMSAEQMDEEYIRPQENGNRYLCRYLKTGSFAAVSNKPFEIHVSNYTCEELIRKKHNYELVESDDIICCTDYKMSGVGSNSCGPELLEKYRLDDREFDWEMKYFIL</sequence>
<dbReference type="PANTHER" id="PTHR46323:SF2">
    <property type="entry name" value="BETA-GALACTOSIDASE"/>
    <property type="match status" value="1"/>
</dbReference>
<dbReference type="SUPFAM" id="SSF51445">
    <property type="entry name" value="(Trans)glycosidases"/>
    <property type="match status" value="1"/>
</dbReference>
<dbReference type="InterPro" id="IPR013783">
    <property type="entry name" value="Ig-like_fold"/>
</dbReference>
<dbReference type="InterPro" id="IPR006101">
    <property type="entry name" value="Glyco_hydro_2"/>
</dbReference>
<organism evidence="8 9">
    <name type="scientific">[Clostridium] fimetarium</name>
    <dbReference type="NCBI Taxonomy" id="99656"/>
    <lineage>
        <taxon>Bacteria</taxon>
        <taxon>Bacillati</taxon>
        <taxon>Bacillota</taxon>
        <taxon>Clostridia</taxon>
        <taxon>Lachnospirales</taxon>
        <taxon>Lachnospiraceae</taxon>
    </lineage>
</organism>
<dbReference type="Pfam" id="PF02836">
    <property type="entry name" value="Glyco_hydro_2_C"/>
    <property type="match status" value="1"/>
</dbReference>
<name>A0A1I0NN26_9FIRM</name>
<dbReference type="Gene3D" id="3.20.20.80">
    <property type="entry name" value="Glycosidases"/>
    <property type="match status" value="1"/>
</dbReference>
<dbReference type="InterPro" id="IPR006104">
    <property type="entry name" value="Glyco_hydro_2_N"/>
</dbReference>
<dbReference type="InterPro" id="IPR004199">
    <property type="entry name" value="B-gal_small/dom_5"/>
</dbReference>
<dbReference type="GO" id="GO:0005990">
    <property type="term" value="P:lactose catabolic process"/>
    <property type="evidence" value="ECO:0007669"/>
    <property type="project" value="TreeGrafter"/>
</dbReference>
<dbReference type="InterPro" id="IPR014718">
    <property type="entry name" value="GH-type_carb-bd"/>
</dbReference>
<dbReference type="InterPro" id="IPR036156">
    <property type="entry name" value="Beta-gal/glucu_dom_sf"/>
</dbReference>
<evidence type="ECO:0000256" key="1">
    <source>
        <dbReference type="ARBA" id="ARBA00001412"/>
    </source>
</evidence>
<dbReference type="SUPFAM" id="SSF49785">
    <property type="entry name" value="Galactose-binding domain-like"/>
    <property type="match status" value="1"/>
</dbReference>
<dbReference type="InterPro" id="IPR006103">
    <property type="entry name" value="Glyco_hydro_2_cat"/>
</dbReference>
<protein>
    <recommendedName>
        <fullName evidence="3">beta-galactosidase</fullName>
        <ecNumber evidence="3">3.2.1.23</ecNumber>
    </recommendedName>
    <alternativeName>
        <fullName evidence="6">Lactase</fullName>
    </alternativeName>
</protein>
<dbReference type="Pfam" id="PF02837">
    <property type="entry name" value="Glyco_hydro_2_N"/>
    <property type="match status" value="1"/>
</dbReference>
<dbReference type="InterPro" id="IPR050347">
    <property type="entry name" value="Bact_Beta-galactosidase"/>
</dbReference>
<comment type="catalytic activity">
    <reaction evidence="1">
        <text>Hydrolysis of terminal non-reducing beta-D-galactose residues in beta-D-galactosides.</text>
        <dbReference type="EC" id="3.2.1.23"/>
    </reaction>
</comment>
<accession>A0A1I0NN26</accession>
<dbReference type="OrthoDB" id="9762066at2"/>
<dbReference type="Gene3D" id="2.70.98.10">
    <property type="match status" value="1"/>
</dbReference>
<dbReference type="PANTHER" id="PTHR46323">
    <property type="entry name" value="BETA-GALACTOSIDASE"/>
    <property type="match status" value="1"/>
</dbReference>
<dbReference type="PRINTS" id="PR00132">
    <property type="entry name" value="GLHYDRLASE2"/>
</dbReference>
<dbReference type="Pfam" id="PF16353">
    <property type="entry name" value="LacZ_4"/>
    <property type="match status" value="1"/>
</dbReference>
<dbReference type="InterPro" id="IPR008979">
    <property type="entry name" value="Galactose-bd-like_sf"/>
</dbReference>
<gene>
    <name evidence="8" type="ORF">SAMN05421659_103232</name>
</gene>
<dbReference type="EMBL" id="FOJI01000003">
    <property type="protein sequence ID" value="SEW02671.1"/>
    <property type="molecule type" value="Genomic_DNA"/>
</dbReference>
<evidence type="ECO:0000313" key="8">
    <source>
        <dbReference type="EMBL" id="SEW02671.1"/>
    </source>
</evidence>
<dbReference type="InterPro" id="IPR017853">
    <property type="entry name" value="GH"/>
</dbReference>
<reference evidence="8 9" key="1">
    <citation type="submission" date="2016-10" db="EMBL/GenBank/DDBJ databases">
        <authorList>
            <person name="de Groot N.N."/>
        </authorList>
    </citation>
    <scope>NUCLEOTIDE SEQUENCE [LARGE SCALE GENOMIC DNA]</scope>
    <source>
        <strain evidence="8 9">DSM 9179</strain>
    </source>
</reference>
<evidence type="ECO:0000313" key="9">
    <source>
        <dbReference type="Proteomes" id="UP000199701"/>
    </source>
</evidence>
<dbReference type="Pfam" id="PF00703">
    <property type="entry name" value="Glyco_hydro_2"/>
    <property type="match status" value="1"/>
</dbReference>
<feature type="domain" description="Beta galactosidase small chain/" evidence="7">
    <location>
        <begin position="741"/>
        <end position="1004"/>
    </location>
</feature>
<dbReference type="SUPFAM" id="SSF49303">
    <property type="entry name" value="beta-Galactosidase/glucuronidase domain"/>
    <property type="match status" value="2"/>
</dbReference>
<dbReference type="InterPro" id="IPR006102">
    <property type="entry name" value="Ig-like_GH2"/>
</dbReference>
<dbReference type="Proteomes" id="UP000199701">
    <property type="component" value="Unassembled WGS sequence"/>
</dbReference>
<evidence type="ECO:0000256" key="6">
    <source>
        <dbReference type="ARBA" id="ARBA00032230"/>
    </source>
</evidence>
<dbReference type="Gene3D" id="2.60.120.260">
    <property type="entry name" value="Galactose-binding domain-like"/>
    <property type="match status" value="1"/>
</dbReference>
<dbReference type="STRING" id="99656.SAMN05421659_103232"/>
<comment type="similarity">
    <text evidence="2">Belongs to the glycosyl hydrolase 2 family.</text>
</comment>